<keyword evidence="7" id="KW-0406">Ion transport</keyword>
<dbReference type="GO" id="GO:0034702">
    <property type="term" value="C:monoatomic ion channel complex"/>
    <property type="evidence" value="ECO:0007669"/>
    <property type="project" value="UniProtKB-KW"/>
</dbReference>
<evidence type="ECO:0000256" key="6">
    <source>
        <dbReference type="ARBA" id="ARBA00022989"/>
    </source>
</evidence>
<dbReference type="PANTHER" id="PTHR46480:SF1">
    <property type="entry name" value="VOLTAGE-GATED HYDROGEN CHANNEL 1"/>
    <property type="match status" value="1"/>
</dbReference>
<dbReference type="OrthoDB" id="427456at2759"/>
<keyword evidence="4 10" id="KW-0812">Transmembrane</keyword>
<keyword evidence="5" id="KW-0851">Voltage-gated channel</keyword>
<evidence type="ECO:0000313" key="11">
    <source>
        <dbReference type="EMBL" id="KEF51151.1"/>
    </source>
</evidence>
<evidence type="ECO:0000256" key="4">
    <source>
        <dbReference type="ARBA" id="ARBA00022692"/>
    </source>
</evidence>
<evidence type="ECO:0000256" key="1">
    <source>
        <dbReference type="ARBA" id="ARBA00004651"/>
    </source>
</evidence>
<evidence type="ECO:0000256" key="10">
    <source>
        <dbReference type="SAM" id="Phobius"/>
    </source>
</evidence>
<evidence type="ECO:0000256" key="2">
    <source>
        <dbReference type="ARBA" id="ARBA00022448"/>
    </source>
</evidence>
<dbReference type="GeneID" id="25287659"/>
<keyword evidence="2" id="KW-0813">Transport</keyword>
<dbReference type="HOGENOM" id="CLU_2096875_0_0_1"/>
<reference evidence="11 12" key="1">
    <citation type="submission" date="2013-03" db="EMBL/GenBank/DDBJ databases">
        <title>The Genome Sequence of Exophiala aquamarina CBS 119918.</title>
        <authorList>
            <consortium name="The Broad Institute Genomics Platform"/>
            <person name="Cuomo C."/>
            <person name="de Hoog S."/>
            <person name="Gorbushina A."/>
            <person name="Walker B."/>
            <person name="Young S.K."/>
            <person name="Zeng Q."/>
            <person name="Gargeya S."/>
            <person name="Fitzgerald M."/>
            <person name="Haas B."/>
            <person name="Abouelleil A."/>
            <person name="Allen A.W."/>
            <person name="Alvarado L."/>
            <person name="Arachchi H.M."/>
            <person name="Berlin A.M."/>
            <person name="Chapman S.B."/>
            <person name="Gainer-Dewar J."/>
            <person name="Goldberg J."/>
            <person name="Griggs A."/>
            <person name="Gujja S."/>
            <person name="Hansen M."/>
            <person name="Howarth C."/>
            <person name="Imamovic A."/>
            <person name="Ireland A."/>
            <person name="Larimer J."/>
            <person name="McCowan C."/>
            <person name="Murphy C."/>
            <person name="Pearson M."/>
            <person name="Poon T.W."/>
            <person name="Priest M."/>
            <person name="Roberts A."/>
            <person name="Saif S."/>
            <person name="Shea T."/>
            <person name="Sisk P."/>
            <person name="Sykes S."/>
            <person name="Wortman J."/>
            <person name="Nusbaum C."/>
            <person name="Birren B."/>
        </authorList>
    </citation>
    <scope>NUCLEOTIDE SEQUENCE [LARGE SCALE GENOMIC DNA]</scope>
    <source>
        <strain evidence="11 12">CBS 119918</strain>
    </source>
</reference>
<sequence>MANKVLGSLSLTFSCLFMAELLGSVFAFGLGDLLLLVTSTLKFLVFDATVIVAAFIVDVLLRGPLEEAGSLVVALRLWRVFRIIEEFSSRAEDELAELQERISELQHGKAEVDKGN</sequence>
<comment type="caution">
    <text evidence="11">The sequence shown here is derived from an EMBL/GenBank/DDBJ whole genome shotgun (WGS) entry which is preliminary data.</text>
</comment>
<keyword evidence="9" id="KW-0407">Ion channel</keyword>
<dbReference type="VEuPathDB" id="FungiDB:A1O9_12765"/>
<dbReference type="Gene3D" id="1.20.120.350">
    <property type="entry name" value="Voltage-gated potassium channels. Chain C"/>
    <property type="match status" value="1"/>
</dbReference>
<name>A0A072NU38_9EURO</name>
<dbReference type="AlphaFoldDB" id="A0A072NU38"/>
<keyword evidence="8 10" id="KW-0472">Membrane</keyword>
<evidence type="ECO:0008006" key="13">
    <source>
        <dbReference type="Google" id="ProtNLM"/>
    </source>
</evidence>
<dbReference type="EMBL" id="AMGV01000027">
    <property type="protein sequence ID" value="KEF51151.1"/>
    <property type="molecule type" value="Genomic_DNA"/>
</dbReference>
<protein>
    <recommendedName>
        <fullName evidence="13">Voltage-gated hydrogen channel 1</fullName>
    </recommendedName>
</protein>
<evidence type="ECO:0000256" key="9">
    <source>
        <dbReference type="ARBA" id="ARBA00023303"/>
    </source>
</evidence>
<evidence type="ECO:0000256" key="7">
    <source>
        <dbReference type="ARBA" id="ARBA00023065"/>
    </source>
</evidence>
<gene>
    <name evidence="11" type="ORF">A1O9_12765</name>
</gene>
<dbReference type="Proteomes" id="UP000027920">
    <property type="component" value="Unassembled WGS sequence"/>
</dbReference>
<evidence type="ECO:0000256" key="8">
    <source>
        <dbReference type="ARBA" id="ARBA00023136"/>
    </source>
</evidence>
<organism evidence="11 12">
    <name type="scientific">Exophiala aquamarina CBS 119918</name>
    <dbReference type="NCBI Taxonomy" id="1182545"/>
    <lineage>
        <taxon>Eukaryota</taxon>
        <taxon>Fungi</taxon>
        <taxon>Dikarya</taxon>
        <taxon>Ascomycota</taxon>
        <taxon>Pezizomycotina</taxon>
        <taxon>Eurotiomycetes</taxon>
        <taxon>Chaetothyriomycetidae</taxon>
        <taxon>Chaetothyriales</taxon>
        <taxon>Herpotrichiellaceae</taxon>
        <taxon>Exophiala</taxon>
    </lineage>
</organism>
<dbReference type="GO" id="GO:0005886">
    <property type="term" value="C:plasma membrane"/>
    <property type="evidence" value="ECO:0007669"/>
    <property type="project" value="UniProtKB-SubCell"/>
</dbReference>
<comment type="subcellular location">
    <subcellularLocation>
        <location evidence="1">Cell membrane</location>
        <topology evidence="1">Multi-pass membrane protein</topology>
    </subcellularLocation>
</comment>
<dbReference type="PANTHER" id="PTHR46480">
    <property type="entry name" value="F20B24.22"/>
    <property type="match status" value="1"/>
</dbReference>
<evidence type="ECO:0000256" key="5">
    <source>
        <dbReference type="ARBA" id="ARBA00022882"/>
    </source>
</evidence>
<dbReference type="PROSITE" id="PS51257">
    <property type="entry name" value="PROKAR_LIPOPROTEIN"/>
    <property type="match status" value="1"/>
</dbReference>
<keyword evidence="3" id="KW-1003">Cell membrane</keyword>
<dbReference type="GO" id="GO:0030171">
    <property type="term" value="F:voltage-gated proton channel activity"/>
    <property type="evidence" value="ECO:0007669"/>
    <property type="project" value="InterPro"/>
</dbReference>
<keyword evidence="12" id="KW-1185">Reference proteome</keyword>
<dbReference type="InterPro" id="IPR027359">
    <property type="entry name" value="Volt_channel_dom_sf"/>
</dbReference>
<feature type="transmembrane region" description="Helical" evidence="10">
    <location>
        <begin position="43"/>
        <end position="61"/>
    </location>
</feature>
<accession>A0A072NU38</accession>
<dbReference type="RefSeq" id="XP_013253741.1">
    <property type="nucleotide sequence ID" value="XM_013398287.1"/>
</dbReference>
<dbReference type="STRING" id="1182545.A0A072NU38"/>
<evidence type="ECO:0000313" key="12">
    <source>
        <dbReference type="Proteomes" id="UP000027920"/>
    </source>
</evidence>
<keyword evidence="6 10" id="KW-1133">Transmembrane helix</keyword>
<evidence type="ECO:0000256" key="3">
    <source>
        <dbReference type="ARBA" id="ARBA00022475"/>
    </source>
</evidence>
<proteinExistence type="predicted"/>
<dbReference type="InterPro" id="IPR031846">
    <property type="entry name" value="Hvcn1"/>
</dbReference>